<protein>
    <submittedName>
        <fullName evidence="1">Uncharacterized protein</fullName>
    </submittedName>
</protein>
<reference evidence="1 2" key="1">
    <citation type="submission" date="2015-07" db="EMBL/GenBank/DDBJ databases">
        <authorList>
            <person name="Noorani M."/>
        </authorList>
    </citation>
    <scope>NUCLEOTIDE SEQUENCE [LARGE SCALE GENOMIC DNA]</scope>
    <source>
        <strain evidence="1 2">CECT 5088</strain>
    </source>
</reference>
<gene>
    <name evidence="1" type="ORF">JAN5088_01065</name>
</gene>
<dbReference type="AlphaFoldDB" id="A0A0M6XQ72"/>
<dbReference type="OrthoDB" id="7877023at2"/>
<dbReference type="EMBL" id="CXPG01000013">
    <property type="protein sequence ID" value="CTQ32301.1"/>
    <property type="molecule type" value="Genomic_DNA"/>
</dbReference>
<accession>A0A0M6XQ72</accession>
<proteinExistence type="predicted"/>
<evidence type="ECO:0000313" key="1">
    <source>
        <dbReference type="EMBL" id="CTQ32301.1"/>
    </source>
</evidence>
<sequence length="173" mass="19548">MEFSESLAEWGKMYPHLTRWEALQSWTSADERAAYRSDPDDQSRSALAGPNLASSAFQRFRVDSLIQTANEIDKTAGFPILSPRYRSVYRRLGIDDEIDDPELRAAIARRVIHATIQPTSNFLNAIRARGSINQRAGRRSSSAGTTCINGTADNPRVQIAPMNIWRVHYDFFD</sequence>
<dbReference type="Proteomes" id="UP000048908">
    <property type="component" value="Unassembled WGS sequence"/>
</dbReference>
<organism evidence="1 2">
    <name type="scientific">Jannaschia rubra</name>
    <dbReference type="NCBI Taxonomy" id="282197"/>
    <lineage>
        <taxon>Bacteria</taxon>
        <taxon>Pseudomonadati</taxon>
        <taxon>Pseudomonadota</taxon>
        <taxon>Alphaproteobacteria</taxon>
        <taxon>Rhodobacterales</taxon>
        <taxon>Roseobacteraceae</taxon>
        <taxon>Jannaschia</taxon>
    </lineage>
</organism>
<keyword evidence="2" id="KW-1185">Reference proteome</keyword>
<dbReference type="RefSeq" id="WP_143114822.1">
    <property type="nucleotide sequence ID" value="NZ_CXPG01000013.1"/>
</dbReference>
<evidence type="ECO:0000313" key="2">
    <source>
        <dbReference type="Proteomes" id="UP000048908"/>
    </source>
</evidence>
<name>A0A0M6XQ72_9RHOB</name>